<name>A0AAV7RGX8_PLEWA</name>
<protein>
    <submittedName>
        <fullName evidence="1">Uncharacterized protein</fullName>
    </submittedName>
</protein>
<proteinExistence type="predicted"/>
<sequence>MDRGKHSHAPRLVPCIRNSAYPDLPYQHNVGSILVARLPATKKLEMCPQVIGKHRQVLYCSSNVLHRSLGHARSRESVVRQRPS</sequence>
<reference evidence="1" key="1">
    <citation type="journal article" date="2022" name="bioRxiv">
        <title>Sequencing and chromosome-scale assembly of the giantPleurodeles waltlgenome.</title>
        <authorList>
            <person name="Brown T."/>
            <person name="Elewa A."/>
            <person name="Iarovenko S."/>
            <person name="Subramanian E."/>
            <person name="Araus A.J."/>
            <person name="Petzold A."/>
            <person name="Susuki M."/>
            <person name="Suzuki K.-i.T."/>
            <person name="Hayashi T."/>
            <person name="Toyoda A."/>
            <person name="Oliveira C."/>
            <person name="Osipova E."/>
            <person name="Leigh N.D."/>
            <person name="Simon A."/>
            <person name="Yun M.H."/>
        </authorList>
    </citation>
    <scope>NUCLEOTIDE SEQUENCE</scope>
    <source>
        <strain evidence="1">20211129_DDA</strain>
        <tissue evidence="1">Liver</tissue>
    </source>
</reference>
<evidence type="ECO:0000313" key="2">
    <source>
        <dbReference type="Proteomes" id="UP001066276"/>
    </source>
</evidence>
<keyword evidence="2" id="KW-1185">Reference proteome</keyword>
<comment type="caution">
    <text evidence="1">The sequence shown here is derived from an EMBL/GenBank/DDBJ whole genome shotgun (WGS) entry which is preliminary data.</text>
</comment>
<accession>A0AAV7RGX8</accession>
<organism evidence="1 2">
    <name type="scientific">Pleurodeles waltl</name>
    <name type="common">Iberian ribbed newt</name>
    <dbReference type="NCBI Taxonomy" id="8319"/>
    <lineage>
        <taxon>Eukaryota</taxon>
        <taxon>Metazoa</taxon>
        <taxon>Chordata</taxon>
        <taxon>Craniata</taxon>
        <taxon>Vertebrata</taxon>
        <taxon>Euteleostomi</taxon>
        <taxon>Amphibia</taxon>
        <taxon>Batrachia</taxon>
        <taxon>Caudata</taxon>
        <taxon>Salamandroidea</taxon>
        <taxon>Salamandridae</taxon>
        <taxon>Pleurodelinae</taxon>
        <taxon>Pleurodeles</taxon>
    </lineage>
</organism>
<dbReference type="AlphaFoldDB" id="A0AAV7RGX8"/>
<evidence type="ECO:0000313" key="1">
    <source>
        <dbReference type="EMBL" id="KAJ1150716.1"/>
    </source>
</evidence>
<gene>
    <name evidence="1" type="ORF">NDU88_003505</name>
</gene>
<dbReference type="Proteomes" id="UP001066276">
    <property type="component" value="Chromosome 5"/>
</dbReference>
<dbReference type="EMBL" id="JANPWB010000009">
    <property type="protein sequence ID" value="KAJ1150716.1"/>
    <property type="molecule type" value="Genomic_DNA"/>
</dbReference>